<comment type="caution">
    <text evidence="2">The sequence shown here is derived from an EMBL/GenBank/DDBJ whole genome shotgun (WGS) entry which is preliminary data.</text>
</comment>
<feature type="transmembrane region" description="Helical" evidence="1">
    <location>
        <begin position="41"/>
        <end position="62"/>
    </location>
</feature>
<name>A0A372GEC6_9ACTN</name>
<keyword evidence="1" id="KW-0472">Membrane</keyword>
<keyword evidence="1" id="KW-0812">Transmembrane</keyword>
<organism evidence="2 3">
    <name type="scientific">Actinomadura spongiicola</name>
    <dbReference type="NCBI Taxonomy" id="2303421"/>
    <lineage>
        <taxon>Bacteria</taxon>
        <taxon>Bacillati</taxon>
        <taxon>Actinomycetota</taxon>
        <taxon>Actinomycetes</taxon>
        <taxon>Streptosporangiales</taxon>
        <taxon>Thermomonosporaceae</taxon>
        <taxon>Actinomadura</taxon>
    </lineage>
</organism>
<dbReference type="AlphaFoldDB" id="A0A372GEC6"/>
<dbReference type="InterPro" id="IPR046492">
    <property type="entry name" value="DUF6585"/>
</dbReference>
<evidence type="ECO:0000313" key="3">
    <source>
        <dbReference type="Proteomes" id="UP000262882"/>
    </source>
</evidence>
<evidence type="ECO:0000313" key="2">
    <source>
        <dbReference type="EMBL" id="RFS83726.1"/>
    </source>
</evidence>
<dbReference type="Proteomes" id="UP000262882">
    <property type="component" value="Unassembled WGS sequence"/>
</dbReference>
<dbReference type="EMBL" id="QVNQ01000006">
    <property type="protein sequence ID" value="RFS83726.1"/>
    <property type="molecule type" value="Genomic_DNA"/>
</dbReference>
<keyword evidence="3" id="KW-1185">Reference proteome</keyword>
<proteinExistence type="predicted"/>
<sequence>MVRTYDGRAADRRTWLWLALLGVASLALVPAAIAALHGRVWWAGVPALVLSMGFAGGVGWIAGRGLPRLRGRIVSLHTGGLVVDGPGGEARYTWDELESVTVSGVRNTAAERTRWSFTIVVEDGTVLRLGDDVPDVRELGEAVAAEVTARLVPRHVAAVKAGETVRLGPFTVDLDGVEKEGERLPWDAVRDVDIDNGLVTAHARAPRADLVAVAAQMPDALAFVVLCHQVRDLTETS</sequence>
<gene>
    <name evidence="2" type="ORF">D0T12_22195</name>
</gene>
<accession>A0A372GEC6</accession>
<reference evidence="2 3" key="1">
    <citation type="submission" date="2018-08" db="EMBL/GenBank/DDBJ databases">
        <title>Actinomadura spongicola sp. nov., isolated from marine sponge Leucetta chagosensis.</title>
        <authorList>
            <person name="Li L."/>
            <person name="Lin H.W."/>
        </authorList>
    </citation>
    <scope>NUCLEOTIDE SEQUENCE [LARGE SCALE GENOMIC DNA]</scope>
    <source>
        <strain evidence="2 3">LHW52907</strain>
    </source>
</reference>
<dbReference type="Pfam" id="PF20226">
    <property type="entry name" value="DUF6585"/>
    <property type="match status" value="1"/>
</dbReference>
<keyword evidence="1" id="KW-1133">Transmembrane helix</keyword>
<protein>
    <submittedName>
        <fullName evidence="2">Uncharacterized protein</fullName>
    </submittedName>
</protein>
<evidence type="ECO:0000256" key="1">
    <source>
        <dbReference type="SAM" id="Phobius"/>
    </source>
</evidence>